<dbReference type="RefSeq" id="WP_036156352.1">
    <property type="nucleotide sequence ID" value="NZ_AVCX01000003.1"/>
</dbReference>
<sequence>MIKETLTKVYGGPTYLTIPCSIRSAASIIPYQQPILHKNVLAQMLQQSLHDINKDGPAVDMVPIILCPKAFLIDGLDAKGCYVYDFIQHQMVYGALHVEYEFEKPYTIVVGYMATQRQPKFDDRFSHFASLLEDIQIDIINQELTMQLYDEPQQVHLTHLISRK</sequence>
<keyword evidence="2" id="KW-1185">Reference proteome</keyword>
<organism evidence="1 2">
    <name type="scientific">Lysinibacillus odysseyi 34hs-1 = NBRC 100172</name>
    <dbReference type="NCBI Taxonomy" id="1220589"/>
    <lineage>
        <taxon>Bacteria</taxon>
        <taxon>Bacillati</taxon>
        <taxon>Bacillota</taxon>
        <taxon>Bacilli</taxon>
        <taxon>Bacillales</taxon>
        <taxon>Bacillaceae</taxon>
        <taxon>Lysinibacillus</taxon>
    </lineage>
</organism>
<dbReference type="EMBL" id="JPVP01000058">
    <property type="protein sequence ID" value="KGR83299.1"/>
    <property type="molecule type" value="Genomic_DNA"/>
</dbReference>
<accession>A0A0A3IF36</accession>
<dbReference type="Proteomes" id="UP000030437">
    <property type="component" value="Unassembled WGS sequence"/>
</dbReference>
<protein>
    <submittedName>
        <fullName evidence="1">Uncharacterized protein</fullName>
    </submittedName>
</protein>
<name>A0A0A3IF36_9BACI</name>
<dbReference type="STRING" id="1220589.CD32_15775"/>
<reference evidence="1 2" key="1">
    <citation type="submission" date="2014-02" db="EMBL/GenBank/DDBJ databases">
        <title>Draft genome sequence of Lysinibacillus odysseyi NBRC 100172.</title>
        <authorList>
            <person name="Zhang F."/>
            <person name="Wang G."/>
            <person name="Zhang L."/>
        </authorList>
    </citation>
    <scope>NUCLEOTIDE SEQUENCE [LARGE SCALE GENOMIC DNA]</scope>
    <source>
        <strain evidence="1 2">NBRC 100172</strain>
    </source>
</reference>
<dbReference type="OrthoDB" id="2451517at2"/>
<evidence type="ECO:0000313" key="1">
    <source>
        <dbReference type="EMBL" id="KGR83299.1"/>
    </source>
</evidence>
<comment type="caution">
    <text evidence="1">The sequence shown here is derived from an EMBL/GenBank/DDBJ whole genome shotgun (WGS) entry which is preliminary data.</text>
</comment>
<proteinExistence type="predicted"/>
<dbReference type="AlphaFoldDB" id="A0A0A3IF36"/>
<gene>
    <name evidence="1" type="ORF">CD32_15775</name>
</gene>
<evidence type="ECO:0000313" key="2">
    <source>
        <dbReference type="Proteomes" id="UP000030437"/>
    </source>
</evidence>